<protein>
    <recommendedName>
        <fullName evidence="3">ANTAR domain-containing protein</fullName>
    </recommendedName>
</protein>
<reference evidence="1 2" key="1">
    <citation type="submission" date="2015-03" db="EMBL/GenBank/DDBJ databases">
        <title>Genome sequencing of Methylobacterium aquaticum DSM16371 type strain.</title>
        <authorList>
            <person name="Chaudhry V."/>
            <person name="Patil P.B."/>
        </authorList>
    </citation>
    <scope>NUCLEOTIDE SEQUENCE [LARGE SCALE GENOMIC DNA]</scope>
    <source>
        <strain evidence="1 2">DSM 16371</strain>
    </source>
</reference>
<evidence type="ECO:0000313" key="2">
    <source>
        <dbReference type="Proteomes" id="UP000035929"/>
    </source>
</evidence>
<evidence type="ECO:0008006" key="3">
    <source>
        <dbReference type="Google" id="ProtNLM"/>
    </source>
</evidence>
<comment type="caution">
    <text evidence="1">The sequence shown here is derived from an EMBL/GenBank/DDBJ whole genome shotgun (WGS) entry which is preliminary data.</text>
</comment>
<proteinExistence type="predicted"/>
<organism evidence="1 2">
    <name type="scientific">Methylobacterium aquaticum</name>
    <dbReference type="NCBI Taxonomy" id="270351"/>
    <lineage>
        <taxon>Bacteria</taxon>
        <taxon>Pseudomonadati</taxon>
        <taxon>Pseudomonadota</taxon>
        <taxon>Alphaproteobacteria</taxon>
        <taxon>Hyphomicrobiales</taxon>
        <taxon>Methylobacteriaceae</taxon>
        <taxon>Methylobacterium</taxon>
    </lineage>
</organism>
<gene>
    <name evidence="1" type="ORF">VP06_32560</name>
</gene>
<sequence length="176" mass="18013">MGDPCEPVLMMLRSAGEAVPALAGRLAAKGYGIVDAVGTELDPVPSAIGGHRVIDLALVSAGLCASPDLPAVAARLRVARPRLPLVCLPEATPVPGLHVLSRDLSLSAICERLDALVLAAAQGRAEAERLRGMAADLTVQVRQARLGLAEAVAEARRLVAEARPLSGTGGPDGRPS</sequence>
<evidence type="ECO:0000313" key="1">
    <source>
        <dbReference type="EMBL" id="KMO25709.1"/>
    </source>
</evidence>
<accession>A0A0J6RWF9</accession>
<dbReference type="EMBL" id="LABX01000381">
    <property type="protein sequence ID" value="KMO25709.1"/>
    <property type="molecule type" value="Genomic_DNA"/>
</dbReference>
<name>A0A0J6RWF9_9HYPH</name>
<dbReference type="Proteomes" id="UP000035929">
    <property type="component" value="Unassembled WGS sequence"/>
</dbReference>
<dbReference type="PATRIC" id="fig|270351.6.peg.5363"/>
<dbReference type="AlphaFoldDB" id="A0A0J6RWF9"/>